<protein>
    <submittedName>
        <fullName evidence="1">Uncharacterized protein</fullName>
    </submittedName>
</protein>
<reference evidence="1" key="2">
    <citation type="journal article" date="2023" name="Int. J. Mol. Sci.">
        <title>De Novo Assembly and Annotation of 11 Diverse Shrub Willow (Salix) Genomes Reveals Novel Gene Organization in Sex-Linked Regions.</title>
        <authorList>
            <person name="Hyden B."/>
            <person name="Feng K."/>
            <person name="Yates T.B."/>
            <person name="Jawdy S."/>
            <person name="Cereghino C."/>
            <person name="Smart L.B."/>
            <person name="Muchero W."/>
        </authorList>
    </citation>
    <scope>NUCLEOTIDE SEQUENCE</scope>
    <source>
        <tissue evidence="1">Shoot tip</tissue>
    </source>
</reference>
<sequence>MINVHIHKLHNILMSNFPKQHDFTDGSGRDAIAILRLLEFLDGNGLSTICSRLGFCQEHKTISSFTNLANKIVLLQPLWLLTVAAASIIAISHGCKPSLAACPYKLGCHIGIEIEKQRTPVSCNSL</sequence>
<reference evidence="1" key="1">
    <citation type="submission" date="2022-10" db="EMBL/GenBank/DDBJ databases">
        <authorList>
            <person name="Hyden B.L."/>
            <person name="Feng K."/>
            <person name="Yates T."/>
            <person name="Jawdy S."/>
            <person name="Smart L.B."/>
            <person name="Muchero W."/>
        </authorList>
    </citation>
    <scope>NUCLEOTIDE SEQUENCE</scope>
    <source>
        <tissue evidence="1">Shoot tip</tissue>
    </source>
</reference>
<proteinExistence type="predicted"/>
<dbReference type="EMBL" id="JAPFFI010000007">
    <property type="protein sequence ID" value="KAJ6388485.1"/>
    <property type="molecule type" value="Genomic_DNA"/>
</dbReference>
<evidence type="ECO:0000313" key="2">
    <source>
        <dbReference type="Proteomes" id="UP001141253"/>
    </source>
</evidence>
<name>A0ABQ9BQE1_9ROSI</name>
<comment type="caution">
    <text evidence="1">The sequence shown here is derived from an EMBL/GenBank/DDBJ whole genome shotgun (WGS) entry which is preliminary data.</text>
</comment>
<evidence type="ECO:0000313" key="1">
    <source>
        <dbReference type="EMBL" id="KAJ6388485.1"/>
    </source>
</evidence>
<dbReference type="Proteomes" id="UP001141253">
    <property type="component" value="Chromosome 3"/>
</dbReference>
<organism evidence="1 2">
    <name type="scientific">Salix suchowensis</name>
    <dbReference type="NCBI Taxonomy" id="1278906"/>
    <lineage>
        <taxon>Eukaryota</taxon>
        <taxon>Viridiplantae</taxon>
        <taxon>Streptophyta</taxon>
        <taxon>Embryophyta</taxon>
        <taxon>Tracheophyta</taxon>
        <taxon>Spermatophyta</taxon>
        <taxon>Magnoliopsida</taxon>
        <taxon>eudicotyledons</taxon>
        <taxon>Gunneridae</taxon>
        <taxon>Pentapetalae</taxon>
        <taxon>rosids</taxon>
        <taxon>fabids</taxon>
        <taxon>Malpighiales</taxon>
        <taxon>Salicaceae</taxon>
        <taxon>Saliceae</taxon>
        <taxon>Salix</taxon>
    </lineage>
</organism>
<keyword evidence="2" id="KW-1185">Reference proteome</keyword>
<accession>A0ABQ9BQE1</accession>
<gene>
    <name evidence="1" type="ORF">OIU77_026952</name>
</gene>